<keyword evidence="3" id="KW-0804">Transcription</keyword>
<dbReference type="EMBL" id="BSSQ01000005">
    <property type="protein sequence ID" value="GLX66965.1"/>
    <property type="molecule type" value="Genomic_DNA"/>
</dbReference>
<dbReference type="Pfam" id="PF12833">
    <property type="entry name" value="HTH_18"/>
    <property type="match status" value="1"/>
</dbReference>
<evidence type="ECO:0000313" key="6">
    <source>
        <dbReference type="Proteomes" id="UP001157114"/>
    </source>
</evidence>
<dbReference type="PANTHER" id="PTHR43280">
    <property type="entry name" value="ARAC-FAMILY TRANSCRIPTIONAL REGULATOR"/>
    <property type="match status" value="1"/>
</dbReference>
<dbReference type="PROSITE" id="PS01124">
    <property type="entry name" value="HTH_ARAC_FAMILY_2"/>
    <property type="match status" value="1"/>
</dbReference>
<sequence length="297" mass="34682">MATPVFEQNKNQNGGFEHPFYTGKLETVTDGYHSGYHWHYHLEMIYFTKGEAILEVGNGRKEVSAGDLILIYPCEVHAVIVEKGVASEHYVLGFDPEVLEPLSSLAFELRYVRPILASLDAHPRVLRLNKEDHKRMNSWVMEIYDEYRNQHIGFELAVTSILYQITLYLLRNPAVGWFRSSGDHRQVPPVHIRKFEQIIQYIHEHLHEDLSASMVSQQAMLSYSHFARLFKAMMHLSFTDYLHYLRIQRAEQQLVDSERSISEIAMALGYNDTSYFIKMFKRLKGISPNQYRKIVLQ</sequence>
<dbReference type="SUPFAM" id="SSF46689">
    <property type="entry name" value="Homeodomain-like"/>
    <property type="match status" value="2"/>
</dbReference>
<feature type="domain" description="HTH araC/xylS-type" evidence="4">
    <location>
        <begin position="196"/>
        <end position="294"/>
    </location>
</feature>
<evidence type="ECO:0000313" key="5">
    <source>
        <dbReference type="EMBL" id="GLX66965.1"/>
    </source>
</evidence>
<dbReference type="InterPro" id="IPR009057">
    <property type="entry name" value="Homeodomain-like_sf"/>
</dbReference>
<dbReference type="Gene3D" id="1.10.10.60">
    <property type="entry name" value="Homeodomain-like"/>
    <property type="match status" value="2"/>
</dbReference>
<dbReference type="PRINTS" id="PR00032">
    <property type="entry name" value="HTHARAC"/>
</dbReference>
<evidence type="ECO:0000256" key="3">
    <source>
        <dbReference type="ARBA" id="ARBA00023163"/>
    </source>
</evidence>
<dbReference type="Gene3D" id="2.60.120.10">
    <property type="entry name" value="Jelly Rolls"/>
    <property type="match status" value="1"/>
</dbReference>
<protein>
    <recommendedName>
        <fullName evidence="4">HTH araC/xylS-type domain-containing protein</fullName>
    </recommendedName>
</protein>
<dbReference type="InterPro" id="IPR037923">
    <property type="entry name" value="HTH-like"/>
</dbReference>
<dbReference type="Proteomes" id="UP001157114">
    <property type="component" value="Unassembled WGS sequence"/>
</dbReference>
<dbReference type="InterPro" id="IPR020449">
    <property type="entry name" value="Tscrpt_reg_AraC-type_HTH"/>
</dbReference>
<gene>
    <name evidence="5" type="ORF">MU1_13090</name>
</gene>
<proteinExistence type="predicted"/>
<dbReference type="InterPro" id="IPR014710">
    <property type="entry name" value="RmlC-like_jellyroll"/>
</dbReference>
<organism evidence="5 6">
    <name type="scientific">Paenibacillus glycanilyticus</name>
    <dbReference type="NCBI Taxonomy" id="126569"/>
    <lineage>
        <taxon>Bacteria</taxon>
        <taxon>Bacillati</taxon>
        <taxon>Bacillota</taxon>
        <taxon>Bacilli</taxon>
        <taxon>Bacillales</taxon>
        <taxon>Paenibacillaceae</taxon>
        <taxon>Paenibacillus</taxon>
    </lineage>
</organism>
<dbReference type="InterPro" id="IPR018062">
    <property type="entry name" value="HTH_AraC-typ_CS"/>
</dbReference>
<dbReference type="InterPro" id="IPR003313">
    <property type="entry name" value="AraC-bd"/>
</dbReference>
<accession>A0ABQ6G9P1</accession>
<dbReference type="RefSeq" id="WP_284237681.1">
    <property type="nucleotide sequence ID" value="NZ_BSSQ01000005.1"/>
</dbReference>
<dbReference type="Pfam" id="PF02311">
    <property type="entry name" value="AraC_binding"/>
    <property type="match status" value="1"/>
</dbReference>
<keyword evidence="6" id="KW-1185">Reference proteome</keyword>
<dbReference type="SUPFAM" id="SSF51215">
    <property type="entry name" value="Regulatory protein AraC"/>
    <property type="match status" value="1"/>
</dbReference>
<evidence type="ECO:0000259" key="4">
    <source>
        <dbReference type="PROSITE" id="PS01124"/>
    </source>
</evidence>
<evidence type="ECO:0000256" key="2">
    <source>
        <dbReference type="ARBA" id="ARBA00023125"/>
    </source>
</evidence>
<keyword evidence="1" id="KW-0805">Transcription regulation</keyword>
<dbReference type="PROSITE" id="PS00041">
    <property type="entry name" value="HTH_ARAC_FAMILY_1"/>
    <property type="match status" value="1"/>
</dbReference>
<dbReference type="SMART" id="SM00342">
    <property type="entry name" value="HTH_ARAC"/>
    <property type="match status" value="1"/>
</dbReference>
<reference evidence="5 6" key="1">
    <citation type="submission" date="2023-03" db="EMBL/GenBank/DDBJ databases">
        <title>Draft genome sequence of the bacteria which degrade cell wall of Tricholomamatutake.</title>
        <authorList>
            <person name="Konishi Y."/>
            <person name="Fukuta Y."/>
            <person name="Shirasaka N."/>
        </authorList>
    </citation>
    <scope>NUCLEOTIDE SEQUENCE [LARGE SCALE GENOMIC DNA]</scope>
    <source>
        <strain evidence="6">mu1</strain>
    </source>
</reference>
<evidence type="ECO:0000256" key="1">
    <source>
        <dbReference type="ARBA" id="ARBA00023015"/>
    </source>
</evidence>
<keyword evidence="2" id="KW-0238">DNA-binding</keyword>
<dbReference type="InterPro" id="IPR018060">
    <property type="entry name" value="HTH_AraC"/>
</dbReference>
<dbReference type="PANTHER" id="PTHR43280:SF28">
    <property type="entry name" value="HTH-TYPE TRANSCRIPTIONAL ACTIVATOR RHAS"/>
    <property type="match status" value="1"/>
</dbReference>
<comment type="caution">
    <text evidence="5">The sequence shown here is derived from an EMBL/GenBank/DDBJ whole genome shotgun (WGS) entry which is preliminary data.</text>
</comment>
<name>A0ABQ6G9P1_9BACL</name>